<dbReference type="InterPro" id="IPR025493">
    <property type="entry name" value="DUF4384"/>
</dbReference>
<dbReference type="Proteomes" id="UP000739538">
    <property type="component" value="Unassembled WGS sequence"/>
</dbReference>
<dbReference type="PANTHER" id="PTHR36194">
    <property type="entry name" value="S-LAYER-LIKE PROTEIN"/>
    <property type="match status" value="1"/>
</dbReference>
<feature type="region of interest" description="Disordered" evidence="1">
    <location>
        <begin position="335"/>
        <end position="485"/>
    </location>
</feature>
<evidence type="ECO:0000313" key="3">
    <source>
        <dbReference type="EMBL" id="MCA9754669.1"/>
    </source>
</evidence>
<dbReference type="EMBL" id="JAGQHS010000007">
    <property type="protein sequence ID" value="MCA9754669.1"/>
    <property type="molecule type" value="Genomic_DNA"/>
</dbReference>
<gene>
    <name evidence="3" type="ORF">KDA27_02620</name>
</gene>
<feature type="domain" description="DUF4384" evidence="2">
    <location>
        <begin position="119"/>
        <end position="195"/>
    </location>
</feature>
<feature type="compositionally biased region" description="Basic and acidic residues" evidence="1">
    <location>
        <begin position="426"/>
        <end position="443"/>
    </location>
</feature>
<comment type="caution">
    <text evidence="3">The sequence shown here is derived from an EMBL/GenBank/DDBJ whole genome shotgun (WGS) entry which is preliminary data.</text>
</comment>
<feature type="compositionally biased region" description="Low complexity" evidence="1">
    <location>
        <begin position="465"/>
        <end position="474"/>
    </location>
</feature>
<dbReference type="Pfam" id="PF14326">
    <property type="entry name" value="DUF4384"/>
    <property type="match status" value="1"/>
</dbReference>
<sequence length="485" mass="54420">MSIFQLISKLSRFLGANVGWRNDTRLVAAPAQVFVGRKHRPATSGLGFGPASGLGTILVLASLALASGPARADDFRVNGQIHIDDLVVGGEYQRISPVPRGRGVEIDLWSNPDPGDFVRVGDRVELFFRTTEDCYVAIVSIDANGQAQRLFPRRGDDGWVRAGRVQALPGRRDDYDLRFTGPAGDEYVFAVASLDPIAPYFPRWLVSGGPRGWDDCDYRYGSSDLYDTGWCVGDPLPEIYGFTERLVPYPHRRDTYSAAWIRFDVGRRTPVWRICNDCGGRIDHGHDCGHGYFEVHISIGRGIFDFYGPRPRPRYRHVVCRTEEPRVWNRTFHEPVGRWRNPGDVGPVGRHQSLEDVIGKDGKQKNDRTRSGYSNGSGHDDRAMTPEEYRKYRDREAGSSDRGTDHRSKLESRERDSRSDSSAGDSRSDRSTVDRSRSDRSSSEKSSSSKGDPGKSDRGSRGKSSENSQQSQKNQKSRETERSKR</sequence>
<dbReference type="AlphaFoldDB" id="A0A956SCR2"/>
<organism evidence="3 4">
    <name type="scientific">Eiseniibacteriota bacterium</name>
    <dbReference type="NCBI Taxonomy" id="2212470"/>
    <lineage>
        <taxon>Bacteria</taxon>
        <taxon>Candidatus Eiseniibacteriota</taxon>
    </lineage>
</organism>
<reference evidence="3" key="1">
    <citation type="submission" date="2020-04" db="EMBL/GenBank/DDBJ databases">
        <authorList>
            <person name="Zhang T."/>
        </authorList>
    </citation>
    <scope>NUCLEOTIDE SEQUENCE</scope>
    <source>
        <strain evidence="3">HKST-UBA02</strain>
    </source>
</reference>
<proteinExistence type="predicted"/>
<feature type="compositionally biased region" description="Basic and acidic residues" evidence="1">
    <location>
        <begin position="352"/>
        <end position="370"/>
    </location>
</feature>
<dbReference type="PANTHER" id="PTHR36194:SF1">
    <property type="entry name" value="S-LAYER-LIKE PROTEIN"/>
    <property type="match status" value="1"/>
</dbReference>
<evidence type="ECO:0000313" key="4">
    <source>
        <dbReference type="Proteomes" id="UP000739538"/>
    </source>
</evidence>
<evidence type="ECO:0000256" key="1">
    <source>
        <dbReference type="SAM" id="MobiDB-lite"/>
    </source>
</evidence>
<evidence type="ECO:0000259" key="2">
    <source>
        <dbReference type="Pfam" id="PF14326"/>
    </source>
</evidence>
<feature type="compositionally biased region" description="Basic and acidic residues" evidence="1">
    <location>
        <begin position="476"/>
        <end position="485"/>
    </location>
</feature>
<feature type="compositionally biased region" description="Basic and acidic residues" evidence="1">
    <location>
        <begin position="378"/>
        <end position="419"/>
    </location>
</feature>
<reference evidence="3" key="2">
    <citation type="journal article" date="2021" name="Microbiome">
        <title>Successional dynamics and alternative stable states in a saline activated sludge microbial community over 9 years.</title>
        <authorList>
            <person name="Wang Y."/>
            <person name="Ye J."/>
            <person name="Ju F."/>
            <person name="Liu L."/>
            <person name="Boyd J.A."/>
            <person name="Deng Y."/>
            <person name="Parks D.H."/>
            <person name="Jiang X."/>
            <person name="Yin X."/>
            <person name="Woodcroft B.J."/>
            <person name="Tyson G.W."/>
            <person name="Hugenholtz P."/>
            <person name="Polz M.F."/>
            <person name="Zhang T."/>
        </authorList>
    </citation>
    <scope>NUCLEOTIDE SEQUENCE</scope>
    <source>
        <strain evidence="3">HKST-UBA02</strain>
    </source>
</reference>
<feature type="compositionally biased region" description="Basic and acidic residues" evidence="1">
    <location>
        <begin position="452"/>
        <end position="464"/>
    </location>
</feature>
<protein>
    <submittedName>
        <fullName evidence="3">DUF4384 domain-containing protein</fullName>
    </submittedName>
</protein>
<accession>A0A956SCR2</accession>
<name>A0A956SCR2_UNCEI</name>